<comment type="caution">
    <text evidence="1">The sequence shown here is derived from an EMBL/GenBank/DDBJ whole genome shotgun (WGS) entry which is preliminary data.</text>
</comment>
<reference evidence="1 2" key="1">
    <citation type="submission" date="2013-10" db="EMBL/GenBank/DDBJ databases">
        <title>The Genome Sequence of Acinetobacter tjernbergiae CIP107465.</title>
        <authorList>
            <consortium name="The Broad Institute Genomics Platform"/>
            <consortium name="The Broad Institute Genome Sequencing Center for Infectious Disease"/>
            <person name="Cerqueira G."/>
            <person name="Feldgarden M."/>
            <person name="Courvalin P."/>
            <person name="Grillot-Courvalin C."/>
            <person name="Clermont D."/>
            <person name="Rocha E."/>
            <person name="Yoon E.-J."/>
            <person name="Nemec A."/>
            <person name="Young S.K."/>
            <person name="Zeng Q."/>
            <person name="Gargeya S."/>
            <person name="Fitzgerald M."/>
            <person name="Abouelleil A."/>
            <person name="Alvarado L."/>
            <person name="Berlin A.M."/>
            <person name="Chapman S.B."/>
            <person name="Gainer-Dewar J."/>
            <person name="Goldberg J."/>
            <person name="Gnerre S."/>
            <person name="Griggs A."/>
            <person name="Gujja S."/>
            <person name="Hansen M."/>
            <person name="Howarth C."/>
            <person name="Imamovic A."/>
            <person name="Ireland A."/>
            <person name="Larimer J."/>
            <person name="McCowan C."/>
            <person name="Murphy C."/>
            <person name="Pearson M."/>
            <person name="Poon T.W."/>
            <person name="Priest M."/>
            <person name="Roberts A."/>
            <person name="Saif S."/>
            <person name="Shea T."/>
            <person name="Sykes S."/>
            <person name="Wortman J."/>
            <person name="Nusbaum C."/>
            <person name="Birren B."/>
        </authorList>
    </citation>
    <scope>NUCLEOTIDE SEQUENCE [LARGE SCALE GENOMIC DNA]</scope>
    <source>
        <strain evidence="1 2">CIP 107465</strain>
    </source>
</reference>
<accession>V2V5L6</accession>
<dbReference type="STRING" id="202955.GCA_000759995_03417"/>
<evidence type="ECO:0000313" key="2">
    <source>
        <dbReference type="Proteomes" id="UP000017404"/>
    </source>
</evidence>
<protein>
    <submittedName>
        <fullName evidence="1">Uncharacterized protein</fullName>
    </submittedName>
</protein>
<sequence>MPERTNILQFLDHHTKGDTQPQTMLKFEHKGCKIELTTMNGKENAKELLETCLQAVYLKNAAK</sequence>
<dbReference type="EMBL" id="AYEV01000001">
    <property type="protein sequence ID" value="ESK57562.1"/>
    <property type="molecule type" value="Genomic_DNA"/>
</dbReference>
<name>V2V5L6_9GAMM</name>
<gene>
    <name evidence="1" type="ORF">F990_00098</name>
</gene>
<keyword evidence="2" id="KW-1185">Reference proteome</keyword>
<dbReference type="PATRIC" id="fig|1120928.5.peg.100"/>
<dbReference type="RefSeq" id="WP_018676951.1">
    <property type="nucleotide sequence ID" value="NZ_AYEV01000001.1"/>
</dbReference>
<proteinExistence type="predicted"/>
<organism evidence="1 2">
    <name type="scientific">Acinetobacter tjernbergiae DSM 14971 = CIP 107465</name>
    <dbReference type="NCBI Taxonomy" id="1120928"/>
    <lineage>
        <taxon>Bacteria</taxon>
        <taxon>Pseudomonadati</taxon>
        <taxon>Pseudomonadota</taxon>
        <taxon>Gammaproteobacteria</taxon>
        <taxon>Moraxellales</taxon>
        <taxon>Moraxellaceae</taxon>
        <taxon>Acinetobacter</taxon>
    </lineage>
</organism>
<dbReference type="AlphaFoldDB" id="V2V5L6"/>
<evidence type="ECO:0000313" key="1">
    <source>
        <dbReference type="EMBL" id="ESK57562.1"/>
    </source>
</evidence>
<dbReference type="Proteomes" id="UP000017404">
    <property type="component" value="Unassembled WGS sequence"/>
</dbReference>